<dbReference type="Pfam" id="PF04341">
    <property type="entry name" value="DUF485"/>
    <property type="match status" value="1"/>
</dbReference>
<dbReference type="InterPro" id="IPR007436">
    <property type="entry name" value="DUF485"/>
</dbReference>
<keyword evidence="2" id="KW-1133">Transmembrane helix</keyword>
<reference evidence="4" key="1">
    <citation type="journal article" date="2019" name="Int. J. Syst. Evol. Microbiol.">
        <title>The Global Catalogue of Microorganisms (GCM) 10K type strain sequencing project: providing services to taxonomists for standard genome sequencing and annotation.</title>
        <authorList>
            <consortium name="The Broad Institute Genomics Platform"/>
            <consortium name="The Broad Institute Genome Sequencing Center for Infectious Disease"/>
            <person name="Wu L."/>
            <person name="Ma J."/>
        </authorList>
    </citation>
    <scope>NUCLEOTIDE SEQUENCE [LARGE SCALE GENOMIC DNA]</scope>
    <source>
        <strain evidence="4">JCM 4147</strain>
    </source>
</reference>
<feature type="compositionally biased region" description="Pro residues" evidence="1">
    <location>
        <begin position="1"/>
        <end position="10"/>
    </location>
</feature>
<feature type="compositionally biased region" description="Pro residues" evidence="1">
    <location>
        <begin position="27"/>
        <end position="40"/>
    </location>
</feature>
<protein>
    <submittedName>
        <fullName evidence="3">DUF485 domain-containing protein</fullName>
    </submittedName>
</protein>
<proteinExistence type="predicted"/>
<evidence type="ECO:0000313" key="4">
    <source>
        <dbReference type="Proteomes" id="UP001596200"/>
    </source>
</evidence>
<evidence type="ECO:0000256" key="2">
    <source>
        <dbReference type="SAM" id="Phobius"/>
    </source>
</evidence>
<comment type="caution">
    <text evidence="3">The sequence shown here is derived from an EMBL/GenBank/DDBJ whole genome shotgun (WGS) entry which is preliminary data.</text>
</comment>
<feature type="transmembrane region" description="Helical" evidence="2">
    <location>
        <begin position="91"/>
        <end position="112"/>
    </location>
</feature>
<gene>
    <name evidence="3" type="ORF">ACFP1B_02705</name>
</gene>
<accession>A0ABW1GE93</accession>
<keyword evidence="2" id="KW-0472">Membrane</keyword>
<organism evidence="3 4">
    <name type="scientific">Streptomyces pulveraceus</name>
    <dbReference type="NCBI Taxonomy" id="68258"/>
    <lineage>
        <taxon>Bacteria</taxon>
        <taxon>Bacillati</taxon>
        <taxon>Actinomycetota</taxon>
        <taxon>Actinomycetes</taxon>
        <taxon>Kitasatosporales</taxon>
        <taxon>Streptomycetaceae</taxon>
        <taxon>Streptomyces</taxon>
    </lineage>
</organism>
<dbReference type="EMBL" id="JBHSPU010000002">
    <property type="protein sequence ID" value="MFC5912353.1"/>
    <property type="molecule type" value="Genomic_DNA"/>
</dbReference>
<keyword evidence="4" id="KW-1185">Reference proteome</keyword>
<dbReference type="Proteomes" id="UP001596200">
    <property type="component" value="Unassembled WGS sequence"/>
</dbReference>
<keyword evidence="2" id="KW-0812">Transmembrane</keyword>
<feature type="transmembrane region" description="Helical" evidence="2">
    <location>
        <begin position="56"/>
        <end position="79"/>
    </location>
</feature>
<name>A0ABW1GE93_9ACTN</name>
<evidence type="ECO:0000256" key="1">
    <source>
        <dbReference type="SAM" id="MobiDB-lite"/>
    </source>
</evidence>
<dbReference type="RefSeq" id="WP_344517325.1">
    <property type="nucleotide sequence ID" value="NZ_BAAATU010000062.1"/>
</dbReference>
<evidence type="ECO:0000313" key="3">
    <source>
        <dbReference type="EMBL" id="MFC5912353.1"/>
    </source>
</evidence>
<sequence>MSHGNPPPSPHHLDYLLPWQSSEQAPPDRPPSPTDAPAPAPGRHGDLRRLRTAYRLLRRIATFTALGYFVAFLLLSGFAKELMDVPLFGGLNLGMALGLLQLPVTVLAIVVYERTARRTVDPLAARIRRAGAAR</sequence>
<feature type="region of interest" description="Disordered" evidence="1">
    <location>
        <begin position="1"/>
        <end position="46"/>
    </location>
</feature>